<dbReference type="AlphaFoldDB" id="A0AAV3QAJ7"/>
<protein>
    <recommendedName>
        <fullName evidence="3">Ubiquitin-like protease family profile domain-containing protein</fullName>
    </recommendedName>
</protein>
<evidence type="ECO:0000313" key="2">
    <source>
        <dbReference type="Proteomes" id="UP001454036"/>
    </source>
</evidence>
<comment type="caution">
    <text evidence="1">The sequence shown here is derived from an EMBL/GenBank/DDBJ whole genome shotgun (WGS) entry which is preliminary data.</text>
</comment>
<evidence type="ECO:0008006" key="3">
    <source>
        <dbReference type="Google" id="ProtNLM"/>
    </source>
</evidence>
<gene>
    <name evidence="1" type="ORF">LIER_38877</name>
</gene>
<name>A0AAV3QAJ7_LITER</name>
<dbReference type="Proteomes" id="UP001454036">
    <property type="component" value="Unassembled WGS sequence"/>
</dbReference>
<accession>A0AAV3QAJ7</accession>
<evidence type="ECO:0000313" key="1">
    <source>
        <dbReference type="EMBL" id="GAA0159483.1"/>
    </source>
</evidence>
<sequence length="137" mass="16234">MYEARSYVTLRYIQMGLNCPYQWDSFFWYDADMPKQPDGSTCGIMVMIFLKEWNGSETEIESFGGWTSDDKEELLRQTTQFRIDLCCSLVNYKKNCLRANIQRMANNFCKQREGNLKKIPLILEDQPEGKKRKKLDF</sequence>
<reference evidence="1 2" key="1">
    <citation type="submission" date="2024-01" db="EMBL/GenBank/DDBJ databases">
        <title>The complete chloroplast genome sequence of Lithospermum erythrorhizon: insights into the phylogenetic relationship among Boraginaceae species and the maternal lineages of purple gromwells.</title>
        <authorList>
            <person name="Okada T."/>
            <person name="Watanabe K."/>
        </authorList>
    </citation>
    <scope>NUCLEOTIDE SEQUENCE [LARGE SCALE GENOMIC DNA]</scope>
</reference>
<proteinExistence type="predicted"/>
<keyword evidence="2" id="KW-1185">Reference proteome</keyword>
<dbReference type="EMBL" id="BAABME010020133">
    <property type="protein sequence ID" value="GAA0159483.1"/>
    <property type="molecule type" value="Genomic_DNA"/>
</dbReference>
<organism evidence="1 2">
    <name type="scientific">Lithospermum erythrorhizon</name>
    <name type="common">Purple gromwell</name>
    <name type="synonym">Lithospermum officinale var. erythrorhizon</name>
    <dbReference type="NCBI Taxonomy" id="34254"/>
    <lineage>
        <taxon>Eukaryota</taxon>
        <taxon>Viridiplantae</taxon>
        <taxon>Streptophyta</taxon>
        <taxon>Embryophyta</taxon>
        <taxon>Tracheophyta</taxon>
        <taxon>Spermatophyta</taxon>
        <taxon>Magnoliopsida</taxon>
        <taxon>eudicotyledons</taxon>
        <taxon>Gunneridae</taxon>
        <taxon>Pentapetalae</taxon>
        <taxon>asterids</taxon>
        <taxon>lamiids</taxon>
        <taxon>Boraginales</taxon>
        <taxon>Boraginaceae</taxon>
        <taxon>Boraginoideae</taxon>
        <taxon>Lithospermeae</taxon>
        <taxon>Lithospermum</taxon>
    </lineage>
</organism>